<dbReference type="Proteomes" id="UP000821866">
    <property type="component" value="Chromosome 1"/>
</dbReference>
<reference evidence="2" key="2">
    <citation type="submission" date="2021-09" db="EMBL/GenBank/DDBJ databases">
        <authorList>
            <person name="Jia N."/>
            <person name="Wang J."/>
            <person name="Shi W."/>
            <person name="Du L."/>
            <person name="Sun Y."/>
            <person name="Zhan W."/>
            <person name="Jiang J."/>
            <person name="Wang Q."/>
            <person name="Zhang B."/>
            <person name="Ji P."/>
            <person name="Sakyi L.B."/>
            <person name="Cui X."/>
            <person name="Yuan T."/>
            <person name="Jiang B."/>
            <person name="Yang W."/>
            <person name="Lam T.T.-Y."/>
            <person name="Chang Q."/>
            <person name="Ding S."/>
            <person name="Wang X."/>
            <person name="Zhu J."/>
            <person name="Ruan X."/>
            <person name="Zhao L."/>
            <person name="Wei J."/>
            <person name="Que T."/>
            <person name="Du C."/>
            <person name="Cheng J."/>
            <person name="Dai P."/>
            <person name="Han X."/>
            <person name="Huang E."/>
            <person name="Gao Y."/>
            <person name="Liu J."/>
            <person name="Shao H."/>
            <person name="Ye R."/>
            <person name="Li L."/>
            <person name="Wei W."/>
            <person name="Wang X."/>
            <person name="Wang C."/>
            <person name="Huo Q."/>
            <person name="Li W."/>
            <person name="Guo W."/>
            <person name="Chen H."/>
            <person name="Chen S."/>
            <person name="Zhou L."/>
            <person name="Zhou L."/>
            <person name="Ni X."/>
            <person name="Tian J."/>
            <person name="Zhou Y."/>
            <person name="Sheng Y."/>
            <person name="Liu T."/>
            <person name="Pan Y."/>
            <person name="Xia L."/>
            <person name="Li J."/>
            <person name="Zhao F."/>
            <person name="Cao W."/>
        </authorList>
    </citation>
    <scope>NUCLEOTIDE SEQUENCE</scope>
    <source>
        <strain evidence="2">Rmic-2018</strain>
        <tissue evidence="2">Larvae</tissue>
    </source>
</reference>
<reference evidence="2" key="1">
    <citation type="journal article" date="2020" name="Cell">
        <title>Large-Scale Comparative Analyses of Tick Genomes Elucidate Their Genetic Diversity and Vector Capacities.</title>
        <authorList>
            <consortium name="Tick Genome and Microbiome Consortium (TIGMIC)"/>
            <person name="Jia N."/>
            <person name="Wang J."/>
            <person name="Shi W."/>
            <person name="Du L."/>
            <person name="Sun Y."/>
            <person name="Zhan W."/>
            <person name="Jiang J.F."/>
            <person name="Wang Q."/>
            <person name="Zhang B."/>
            <person name="Ji P."/>
            <person name="Bell-Sakyi L."/>
            <person name="Cui X.M."/>
            <person name="Yuan T.T."/>
            <person name="Jiang B.G."/>
            <person name="Yang W.F."/>
            <person name="Lam T.T."/>
            <person name="Chang Q.C."/>
            <person name="Ding S.J."/>
            <person name="Wang X.J."/>
            <person name="Zhu J.G."/>
            <person name="Ruan X.D."/>
            <person name="Zhao L."/>
            <person name="Wei J.T."/>
            <person name="Ye R.Z."/>
            <person name="Que T.C."/>
            <person name="Du C.H."/>
            <person name="Zhou Y.H."/>
            <person name="Cheng J.X."/>
            <person name="Dai P.F."/>
            <person name="Guo W.B."/>
            <person name="Han X.H."/>
            <person name="Huang E.J."/>
            <person name="Li L.F."/>
            <person name="Wei W."/>
            <person name="Gao Y.C."/>
            <person name="Liu J.Z."/>
            <person name="Shao H.Z."/>
            <person name="Wang X."/>
            <person name="Wang C.C."/>
            <person name="Yang T.C."/>
            <person name="Huo Q.B."/>
            <person name="Li W."/>
            <person name="Chen H.Y."/>
            <person name="Chen S.E."/>
            <person name="Zhou L.G."/>
            <person name="Ni X.B."/>
            <person name="Tian J.H."/>
            <person name="Sheng Y."/>
            <person name="Liu T."/>
            <person name="Pan Y.S."/>
            <person name="Xia L.Y."/>
            <person name="Li J."/>
            <person name="Zhao F."/>
            <person name="Cao W.C."/>
        </authorList>
    </citation>
    <scope>NUCLEOTIDE SEQUENCE</scope>
    <source>
        <strain evidence="2">Rmic-2018</strain>
    </source>
</reference>
<comment type="caution">
    <text evidence="2">The sequence shown here is derived from an EMBL/GenBank/DDBJ whole genome shotgun (WGS) entry which is preliminary data.</text>
</comment>
<feature type="region of interest" description="Disordered" evidence="1">
    <location>
        <begin position="1"/>
        <end position="359"/>
    </location>
</feature>
<evidence type="ECO:0000256" key="1">
    <source>
        <dbReference type="SAM" id="MobiDB-lite"/>
    </source>
</evidence>
<protein>
    <submittedName>
        <fullName evidence="2">Uncharacterized protein</fullName>
    </submittedName>
</protein>
<name>A0A9J6EZM6_RHIMP</name>
<feature type="compositionally biased region" description="Basic residues" evidence="1">
    <location>
        <begin position="1"/>
        <end position="10"/>
    </location>
</feature>
<dbReference type="AlphaFoldDB" id="A0A9J6EZM6"/>
<proteinExistence type="predicted"/>
<evidence type="ECO:0000313" key="2">
    <source>
        <dbReference type="EMBL" id="KAH8039693.1"/>
    </source>
</evidence>
<feature type="compositionally biased region" description="Polar residues" evidence="1">
    <location>
        <begin position="169"/>
        <end position="178"/>
    </location>
</feature>
<keyword evidence="3" id="KW-1185">Reference proteome</keyword>
<gene>
    <name evidence="2" type="ORF">HPB51_008286</name>
</gene>
<accession>A0A9J6EZM6</accession>
<dbReference type="EMBL" id="JABSTU010000001">
    <property type="protein sequence ID" value="KAH8039693.1"/>
    <property type="molecule type" value="Genomic_DNA"/>
</dbReference>
<feature type="compositionally biased region" description="Basic residues" evidence="1">
    <location>
        <begin position="346"/>
        <end position="355"/>
    </location>
</feature>
<organism evidence="2 3">
    <name type="scientific">Rhipicephalus microplus</name>
    <name type="common">Cattle tick</name>
    <name type="synonym">Boophilus microplus</name>
    <dbReference type="NCBI Taxonomy" id="6941"/>
    <lineage>
        <taxon>Eukaryota</taxon>
        <taxon>Metazoa</taxon>
        <taxon>Ecdysozoa</taxon>
        <taxon>Arthropoda</taxon>
        <taxon>Chelicerata</taxon>
        <taxon>Arachnida</taxon>
        <taxon>Acari</taxon>
        <taxon>Parasitiformes</taxon>
        <taxon>Ixodida</taxon>
        <taxon>Ixodoidea</taxon>
        <taxon>Ixodidae</taxon>
        <taxon>Rhipicephalinae</taxon>
        <taxon>Rhipicephalus</taxon>
        <taxon>Boophilus</taxon>
    </lineage>
</organism>
<feature type="compositionally biased region" description="Polar residues" evidence="1">
    <location>
        <begin position="114"/>
        <end position="132"/>
    </location>
</feature>
<feature type="compositionally biased region" description="Low complexity" evidence="1">
    <location>
        <begin position="140"/>
        <end position="157"/>
    </location>
</feature>
<evidence type="ECO:0000313" key="3">
    <source>
        <dbReference type="Proteomes" id="UP000821866"/>
    </source>
</evidence>
<feature type="compositionally biased region" description="Basic residues" evidence="1">
    <location>
        <begin position="35"/>
        <end position="50"/>
    </location>
</feature>
<sequence>MSPRGGKSRARPGPSKAVSKSSGILNKKLGAASKARTKASHRRSAVRPRTPKTSSDEESTESECESNTTDDAGLGKTGDSPRRTAKIMRKTSAEGKRTHQPGKDSVFAVGSHIKSATPSRYSMETSSPTSTKYYRRRFRSQSNFSSVGSSDSTCSLSDSDDEPPGSPRVQLSSTTTHNDAAPRHSVDSNSGSTYYKAKMSRLSLTTSPESSHDRSGGSRESTGSEYVSLGSTSSTASEIAGMMSASTIYIPSRCSEGDARGRKRYRSPMVIPSSSSERYDRPDRKRRYKNASTSSDEGPVEKRQRRPRGRPRNTFDNERRRGFRRHRHSTVSSVSDSDGSDEPLPKRTRPPRRRSSSYEKVLAWLEGVNPGM</sequence>